<reference evidence="2 3" key="1">
    <citation type="journal article" name="Sci. Rep.">
        <title>Genome-scale phylogenetic analyses confirm Olpidium as the closest living zoosporic fungus to the non-flagellated, terrestrial fungi.</title>
        <authorList>
            <person name="Chang Y."/>
            <person name="Rochon D."/>
            <person name="Sekimoto S."/>
            <person name="Wang Y."/>
            <person name="Chovatia M."/>
            <person name="Sandor L."/>
            <person name="Salamov A."/>
            <person name="Grigoriev I.V."/>
            <person name="Stajich J.E."/>
            <person name="Spatafora J.W."/>
        </authorList>
    </citation>
    <scope>NUCLEOTIDE SEQUENCE [LARGE SCALE GENOMIC DNA]</scope>
    <source>
        <strain evidence="2">S191</strain>
    </source>
</reference>
<keyword evidence="3" id="KW-1185">Reference proteome</keyword>
<evidence type="ECO:0000256" key="1">
    <source>
        <dbReference type="SAM" id="MobiDB-lite"/>
    </source>
</evidence>
<accession>A0A8H7ZWR9</accession>
<feature type="compositionally biased region" description="Acidic residues" evidence="1">
    <location>
        <begin position="61"/>
        <end position="76"/>
    </location>
</feature>
<dbReference type="EMBL" id="JAEFCI010004565">
    <property type="protein sequence ID" value="KAG5460874.1"/>
    <property type="molecule type" value="Genomic_DNA"/>
</dbReference>
<name>A0A8H7ZWR9_9FUNG</name>
<feature type="compositionally biased region" description="Acidic residues" evidence="1">
    <location>
        <begin position="144"/>
        <end position="156"/>
    </location>
</feature>
<evidence type="ECO:0000313" key="3">
    <source>
        <dbReference type="Proteomes" id="UP000673691"/>
    </source>
</evidence>
<proteinExistence type="predicted"/>
<dbReference type="Proteomes" id="UP000673691">
    <property type="component" value="Unassembled WGS sequence"/>
</dbReference>
<feature type="compositionally biased region" description="Basic and acidic residues" evidence="1">
    <location>
        <begin position="233"/>
        <end position="244"/>
    </location>
</feature>
<feature type="region of interest" description="Disordered" evidence="1">
    <location>
        <begin position="40"/>
        <end position="251"/>
    </location>
</feature>
<feature type="compositionally biased region" description="Low complexity" evidence="1">
    <location>
        <begin position="161"/>
        <end position="170"/>
    </location>
</feature>
<gene>
    <name evidence="2" type="ORF">BJ554DRAFT_7027</name>
</gene>
<comment type="caution">
    <text evidence="2">The sequence shown here is derived from an EMBL/GenBank/DDBJ whole genome shotgun (WGS) entry which is preliminary data.</text>
</comment>
<evidence type="ECO:0000313" key="2">
    <source>
        <dbReference type="EMBL" id="KAG5460874.1"/>
    </source>
</evidence>
<feature type="compositionally biased region" description="Basic and acidic residues" evidence="1">
    <location>
        <begin position="51"/>
        <end position="60"/>
    </location>
</feature>
<protein>
    <submittedName>
        <fullName evidence="2">Uncharacterized protein</fullName>
    </submittedName>
</protein>
<feature type="region of interest" description="Disordered" evidence="1">
    <location>
        <begin position="1"/>
        <end position="25"/>
    </location>
</feature>
<dbReference type="AlphaFoldDB" id="A0A8H7ZWR9"/>
<sequence length="454" mass="48631">MKAADAGAAAAAAAGGPFLSVKEDENRYYSRRDHKDIGMDFAASLASHHPRTPEAKREPDAEYPEPSELNGADDVDGVSPLMLRNAEDDEGDGDYRWGPTETEAAGVRIMESDGGGGGGGGGGGSGPLSDPRKLPFPSSSGADVDVEDISDIDDYEPPAPATKAPAPLVPAKREASAGPEVAKRAAPAPEKLTARPQMQRPSDADAAEAAKATCGDARPESRGKAAPAGVPAEPEKLSTKKEGLAEANGTEPSLEEILETIQKHIRSKVSSKSCVIPKQKAFSAPPVSEERVEGEEESSESINLPPFLNPFGNPVPLFPSPPLLFLLFFVVRRAKKRRLRPAFARSHRITRASPALLEAADRRKPHLRAGSRDEAGFSRQKVTRNAGDSQSIEIPRPRWVASSVLFPPRLSPPMPLWSFFLCPRPPPPFFFVGSWRRPFLNTCNCAGFGTLNVR</sequence>
<organism evidence="2 3">
    <name type="scientific">Olpidium bornovanus</name>
    <dbReference type="NCBI Taxonomy" id="278681"/>
    <lineage>
        <taxon>Eukaryota</taxon>
        <taxon>Fungi</taxon>
        <taxon>Fungi incertae sedis</taxon>
        <taxon>Olpidiomycota</taxon>
        <taxon>Olpidiomycotina</taxon>
        <taxon>Olpidiomycetes</taxon>
        <taxon>Olpidiales</taxon>
        <taxon>Olpidiaceae</taxon>
        <taxon>Olpidium</taxon>
    </lineage>
</organism>
<feature type="compositionally biased region" description="Low complexity" evidence="1">
    <location>
        <begin position="1"/>
        <end position="16"/>
    </location>
</feature>
<feature type="compositionally biased region" description="Low complexity" evidence="1">
    <location>
        <begin position="207"/>
        <end position="216"/>
    </location>
</feature>
<feature type="compositionally biased region" description="Gly residues" evidence="1">
    <location>
        <begin position="113"/>
        <end position="126"/>
    </location>
</feature>
<feature type="region of interest" description="Disordered" evidence="1">
    <location>
        <begin position="365"/>
        <end position="390"/>
    </location>
</feature>